<feature type="region of interest" description="Disordered" evidence="1">
    <location>
        <begin position="18"/>
        <end position="39"/>
    </location>
</feature>
<proteinExistence type="predicted"/>
<organism evidence="2">
    <name type="scientific">marine metagenome</name>
    <dbReference type="NCBI Taxonomy" id="408172"/>
    <lineage>
        <taxon>unclassified sequences</taxon>
        <taxon>metagenomes</taxon>
        <taxon>ecological metagenomes</taxon>
    </lineage>
</organism>
<gene>
    <name evidence="2" type="ORF">METZ01_LOCUS82240</name>
</gene>
<evidence type="ECO:0000313" key="2">
    <source>
        <dbReference type="EMBL" id="SVA29386.1"/>
    </source>
</evidence>
<sequence>MLSGILDIGPRLSSLGLWPSRSPTSSATSFGPEPGGSAPVEARKYNPAIIRNGNIAAVKALAGSPAFLPPKNPPTAAVIEPGIVNIPKTIIITKMYMKPANIPSLNRLIDARSGRNDSGGSS</sequence>
<reference evidence="2" key="1">
    <citation type="submission" date="2018-05" db="EMBL/GenBank/DDBJ databases">
        <authorList>
            <person name="Lanie J.A."/>
            <person name="Ng W.-L."/>
            <person name="Kazmierczak K.M."/>
            <person name="Andrzejewski T.M."/>
            <person name="Davidsen T.M."/>
            <person name="Wayne K.J."/>
            <person name="Tettelin H."/>
            <person name="Glass J.I."/>
            <person name="Rusch D."/>
            <person name="Podicherti R."/>
            <person name="Tsui H.-C.T."/>
            <person name="Winkler M.E."/>
        </authorList>
    </citation>
    <scope>NUCLEOTIDE SEQUENCE</scope>
</reference>
<dbReference type="EMBL" id="UINC01006746">
    <property type="protein sequence ID" value="SVA29386.1"/>
    <property type="molecule type" value="Genomic_DNA"/>
</dbReference>
<evidence type="ECO:0000256" key="1">
    <source>
        <dbReference type="SAM" id="MobiDB-lite"/>
    </source>
</evidence>
<name>A0A381UMK5_9ZZZZ</name>
<accession>A0A381UMK5</accession>
<protein>
    <submittedName>
        <fullName evidence="2">Uncharacterized protein</fullName>
    </submittedName>
</protein>
<dbReference type="AlphaFoldDB" id="A0A381UMK5"/>